<comment type="caution">
    <text evidence="2">The sequence shown here is derived from an EMBL/GenBank/DDBJ whole genome shotgun (WGS) entry which is preliminary data.</text>
</comment>
<organism evidence="2 3">
    <name type="scientific">Pseudomonas asiatica</name>
    <dbReference type="NCBI Taxonomy" id="2219225"/>
    <lineage>
        <taxon>Bacteria</taxon>
        <taxon>Pseudomonadati</taxon>
        <taxon>Pseudomonadota</taxon>
        <taxon>Gammaproteobacteria</taxon>
        <taxon>Pseudomonadales</taxon>
        <taxon>Pseudomonadaceae</taxon>
        <taxon>Pseudomonas</taxon>
    </lineage>
</organism>
<sequence>MKRESGASDTSEAMTVPSNTAHGARHCDTSPLDYSLEKLWALVSSDMPPSDQHARQALEHLVVQATKTSLDKLDKAVAETFALLFWYRNEDMREALENRLNMPRLAPVRKRRLMYLVDRLRRFPCMKPEQAEQMKKLVTRWKDLAQDLNGKQVEKAQAVNRYDKVAATWGVSEPVSSLMSLVLDLQTRHFVDAHHLPNGYSQLATRPPHH</sequence>
<name>A0A9X4D8T6_9PSED</name>
<proteinExistence type="predicted"/>
<accession>A0A9X4D8T6</accession>
<evidence type="ECO:0000313" key="2">
    <source>
        <dbReference type="EMBL" id="MDD2111827.1"/>
    </source>
</evidence>
<evidence type="ECO:0000313" key="3">
    <source>
        <dbReference type="Proteomes" id="UP001150728"/>
    </source>
</evidence>
<dbReference type="EMBL" id="JANIAM010000005">
    <property type="protein sequence ID" value="MDD2111827.1"/>
    <property type="molecule type" value="Genomic_DNA"/>
</dbReference>
<dbReference type="Proteomes" id="UP001150728">
    <property type="component" value="Unassembled WGS sequence"/>
</dbReference>
<evidence type="ECO:0000256" key="1">
    <source>
        <dbReference type="SAM" id="MobiDB-lite"/>
    </source>
</evidence>
<gene>
    <name evidence="2" type="ORF">NP554_08455</name>
</gene>
<dbReference type="RefSeq" id="WP_274120050.1">
    <property type="nucleotide sequence ID" value="NZ_JANIAM010000005.1"/>
</dbReference>
<protein>
    <submittedName>
        <fullName evidence="2">Uncharacterized protein</fullName>
    </submittedName>
</protein>
<dbReference type="AlphaFoldDB" id="A0A9X4D8T6"/>
<reference evidence="2" key="1">
    <citation type="submission" date="2022-07" db="EMBL/GenBank/DDBJ databases">
        <title>Multi-strain Analysis of Pseudomonas putida Reveals Metabolic and Genetic Diversity.</title>
        <authorList>
            <person name="Monk J.M."/>
        </authorList>
    </citation>
    <scope>NUCLEOTIDE SEQUENCE</scope>
    <source>
        <strain evidence="2">17633</strain>
    </source>
</reference>
<feature type="region of interest" description="Disordered" evidence="1">
    <location>
        <begin position="1"/>
        <end position="26"/>
    </location>
</feature>
<feature type="compositionally biased region" description="Polar residues" evidence="1">
    <location>
        <begin position="7"/>
        <end position="21"/>
    </location>
</feature>